<comment type="caution">
    <text evidence="4">The sequence shown here is derived from an EMBL/GenBank/DDBJ whole genome shotgun (WGS) entry which is preliminary data.</text>
</comment>
<dbReference type="PANTHER" id="PTHR42776">
    <property type="entry name" value="SERINE PEPTIDASE S9 FAMILY MEMBER"/>
    <property type="match status" value="1"/>
</dbReference>
<evidence type="ECO:0000256" key="1">
    <source>
        <dbReference type="ARBA" id="ARBA00022801"/>
    </source>
</evidence>
<evidence type="ECO:0000313" key="5">
    <source>
        <dbReference type="Proteomes" id="UP000029392"/>
    </source>
</evidence>
<dbReference type="eggNOG" id="COG1506">
    <property type="taxonomic scope" value="Bacteria"/>
</dbReference>
<sequence length="654" mass="71393">MPKLSHVAAGLLCAASLAGAPASAQVDVSTFTKPDSFTDIEISPTGEFYAATVPLGDRTGLVVLRRADNAVTARFALGKDTHIDDFEWVADDRLLLGMAEAFGSDDEPSPTGEIYVVDADGKNIKNLVGFRVEGNGAGTRIQGRTQEDVAAYLIDTLPDDPNTVLIEVWPFHDDPYTRVETLDVRTGRRRPVTRAPVQRAEFTVDHARQVRFARGIGADNASMLYHRSGDDAEWQLVNDQSKTGRVEHPIGFAADNRTAYLLVEDRQGTDKVVAFDTQSGGRRPLLQHEKVDPFTILYTLGEQDIPVGAQFIGDKVEQQFFDDASAEARLYKMLQAAFAGQAVYVTSTTRDGKLALVQVTSGTNPGDFYLFDVATKKAGYLLSRREWIDPEQMGEVRPVSFKARDGLPLHGYLTLPPGSDGKDLPLVVNPHGGPFGVFDTPHFDEEAQMLARAGYAVLKVNFRGSGNYGRAFHEAGAKQWGKAMQDDLTDATRWAAEQGIADPKRICLYGGSYGAYASLMGVAREPDLYRCAVGYVGVYDLDMMVREDSGDSRAGSVFARQWVGEAGSLADVSPNRLADRITVPVFLAAGGEDRVAPVAHTKRMEKALRKAGVPVETLYYPNEGHGFYTEEHRAEYYGKLLAFLARHIGGAAPK</sequence>
<evidence type="ECO:0000259" key="3">
    <source>
        <dbReference type="Pfam" id="PF00326"/>
    </source>
</evidence>
<dbReference type="Gene3D" id="3.40.50.1820">
    <property type="entry name" value="alpha/beta hydrolase"/>
    <property type="match status" value="1"/>
</dbReference>
<dbReference type="AlphaFoldDB" id="A0A091B9Z0"/>
<feature type="signal peptide" evidence="2">
    <location>
        <begin position="1"/>
        <end position="24"/>
    </location>
</feature>
<keyword evidence="2" id="KW-0732">Signal</keyword>
<dbReference type="RefSeq" id="WP_084062758.1">
    <property type="nucleotide sequence ID" value="NZ_AVCH01000152.1"/>
</dbReference>
<reference evidence="4 5" key="1">
    <citation type="submission" date="2013-09" db="EMBL/GenBank/DDBJ databases">
        <title>Genome sequencing of Arenimonas malthae.</title>
        <authorList>
            <person name="Chen F."/>
            <person name="Wang G."/>
        </authorList>
    </citation>
    <scope>NUCLEOTIDE SEQUENCE [LARGE SCALE GENOMIC DNA]</scope>
    <source>
        <strain evidence="4 5">CC-JY-1</strain>
    </source>
</reference>
<organism evidence="4 5">
    <name type="scientific">Arenimonas malthae CC-JY-1</name>
    <dbReference type="NCBI Taxonomy" id="1384054"/>
    <lineage>
        <taxon>Bacteria</taxon>
        <taxon>Pseudomonadati</taxon>
        <taxon>Pseudomonadota</taxon>
        <taxon>Gammaproteobacteria</taxon>
        <taxon>Lysobacterales</taxon>
        <taxon>Lysobacteraceae</taxon>
        <taxon>Arenimonas</taxon>
    </lineage>
</organism>
<feature type="chain" id="PRO_5001870977" description="Peptidase S9 prolyl oligopeptidase catalytic domain-containing protein" evidence="2">
    <location>
        <begin position="25"/>
        <end position="654"/>
    </location>
</feature>
<dbReference type="SUPFAM" id="SSF82171">
    <property type="entry name" value="DPP6 N-terminal domain-like"/>
    <property type="match status" value="1"/>
</dbReference>
<dbReference type="GO" id="GO:0006508">
    <property type="term" value="P:proteolysis"/>
    <property type="evidence" value="ECO:0007669"/>
    <property type="project" value="InterPro"/>
</dbReference>
<evidence type="ECO:0000313" key="4">
    <source>
        <dbReference type="EMBL" id="KFN48317.1"/>
    </source>
</evidence>
<feature type="domain" description="Peptidase S9 prolyl oligopeptidase catalytic" evidence="3">
    <location>
        <begin position="441"/>
        <end position="649"/>
    </location>
</feature>
<keyword evidence="5" id="KW-1185">Reference proteome</keyword>
<dbReference type="GO" id="GO:0004252">
    <property type="term" value="F:serine-type endopeptidase activity"/>
    <property type="evidence" value="ECO:0007669"/>
    <property type="project" value="TreeGrafter"/>
</dbReference>
<proteinExistence type="predicted"/>
<gene>
    <name evidence="4" type="ORF">N790_06555</name>
</gene>
<dbReference type="STRING" id="1384054.N790_06555"/>
<dbReference type="InterPro" id="IPR001375">
    <property type="entry name" value="Peptidase_S9_cat"/>
</dbReference>
<dbReference type="PATRIC" id="fig|1384054.3.peg.1327"/>
<protein>
    <recommendedName>
        <fullName evidence="3">Peptidase S9 prolyl oligopeptidase catalytic domain-containing protein</fullName>
    </recommendedName>
</protein>
<dbReference type="OrthoDB" id="4269629at2"/>
<evidence type="ECO:0000256" key="2">
    <source>
        <dbReference type="SAM" id="SignalP"/>
    </source>
</evidence>
<keyword evidence="1" id="KW-0378">Hydrolase</keyword>
<dbReference type="SUPFAM" id="SSF53474">
    <property type="entry name" value="alpha/beta-Hydrolases"/>
    <property type="match status" value="1"/>
</dbReference>
<dbReference type="PANTHER" id="PTHR42776:SF27">
    <property type="entry name" value="DIPEPTIDYL PEPTIDASE FAMILY MEMBER 6"/>
    <property type="match status" value="1"/>
</dbReference>
<dbReference type="Proteomes" id="UP000029392">
    <property type="component" value="Unassembled WGS sequence"/>
</dbReference>
<dbReference type="Pfam" id="PF00326">
    <property type="entry name" value="Peptidase_S9"/>
    <property type="match status" value="1"/>
</dbReference>
<dbReference type="InterPro" id="IPR029058">
    <property type="entry name" value="AB_hydrolase_fold"/>
</dbReference>
<name>A0A091B9Z0_9GAMM</name>
<dbReference type="EMBL" id="AVCH01000152">
    <property type="protein sequence ID" value="KFN48317.1"/>
    <property type="molecule type" value="Genomic_DNA"/>
</dbReference>
<accession>A0A091B9Z0</accession>